<keyword evidence="9" id="KW-0472">Membrane</keyword>
<keyword evidence="2 6" id="KW-0479">Metal-binding</keyword>
<evidence type="ECO:0000256" key="8">
    <source>
        <dbReference type="SAM" id="MobiDB-lite"/>
    </source>
</evidence>
<dbReference type="Gene3D" id="3.30.200.20">
    <property type="entry name" value="Phosphorylase Kinase, domain 1"/>
    <property type="match status" value="1"/>
</dbReference>
<keyword evidence="4 7" id="KW-0067">ATP-binding</keyword>
<dbReference type="GO" id="GO:0009055">
    <property type="term" value="F:electron transfer activity"/>
    <property type="evidence" value="ECO:0007669"/>
    <property type="project" value="InterPro"/>
</dbReference>
<keyword evidence="3 7" id="KW-0547">Nucleotide-binding</keyword>
<organism evidence="12 13">
    <name type="scientific">Candidatus Acidulodesulfobacterium acidiphilum</name>
    <dbReference type="NCBI Taxonomy" id="2597224"/>
    <lineage>
        <taxon>Bacteria</taxon>
        <taxon>Deltaproteobacteria</taxon>
        <taxon>Candidatus Acidulodesulfobacterales</taxon>
        <taxon>Candidatus Acidulodesulfobacterium</taxon>
    </lineage>
</organism>
<proteinExistence type="predicted"/>
<evidence type="ECO:0000256" key="2">
    <source>
        <dbReference type="ARBA" id="ARBA00022723"/>
    </source>
</evidence>
<dbReference type="Pfam" id="PF00069">
    <property type="entry name" value="Pkinase"/>
    <property type="match status" value="1"/>
</dbReference>
<feature type="domain" description="Protein kinase" evidence="10">
    <location>
        <begin position="48"/>
        <end position="313"/>
    </location>
</feature>
<evidence type="ECO:0000313" key="13">
    <source>
        <dbReference type="Proteomes" id="UP000322454"/>
    </source>
</evidence>
<reference evidence="12 13" key="1">
    <citation type="submission" date="2019-01" db="EMBL/GenBank/DDBJ databases">
        <title>Insights into ecological role of a new deltaproteobacterial order Candidatus Sinidesulfobacterales (Sva0485) by metagenomics and metatranscriptomics.</title>
        <authorList>
            <person name="Tan S."/>
            <person name="Liu J."/>
            <person name="Fang Y."/>
            <person name="Hedlund B."/>
            <person name="Lian Z.-H."/>
            <person name="Huang L.-Y."/>
            <person name="Li J.-T."/>
            <person name="Huang L.-N."/>
            <person name="Li W.-J."/>
            <person name="Jiang H.-C."/>
            <person name="Dong H.-L."/>
            <person name="Shu W.-S."/>
        </authorList>
    </citation>
    <scope>NUCLEOTIDE SEQUENCE [LARGE SCALE GENOMIC DNA]</scope>
    <source>
        <strain evidence="12">AP4</strain>
    </source>
</reference>
<keyword evidence="5 6" id="KW-0408">Iron</keyword>
<gene>
    <name evidence="12" type="ORF">EVJ48_09400</name>
</gene>
<dbReference type="AlphaFoldDB" id="A0A520X7N1"/>
<feature type="binding site" evidence="7">
    <location>
        <position position="77"/>
    </location>
    <ligand>
        <name>ATP</name>
        <dbReference type="ChEBI" id="CHEBI:30616"/>
    </ligand>
</feature>
<dbReference type="GO" id="GO:0005524">
    <property type="term" value="F:ATP binding"/>
    <property type="evidence" value="ECO:0007669"/>
    <property type="project" value="UniProtKB-UniRule"/>
</dbReference>
<evidence type="ECO:0000256" key="3">
    <source>
        <dbReference type="ARBA" id="ARBA00022741"/>
    </source>
</evidence>
<evidence type="ECO:0000256" key="5">
    <source>
        <dbReference type="ARBA" id="ARBA00023004"/>
    </source>
</evidence>
<evidence type="ECO:0000256" key="6">
    <source>
        <dbReference type="PROSITE-ProRule" id="PRU00433"/>
    </source>
</evidence>
<dbReference type="InterPro" id="IPR008271">
    <property type="entry name" value="Ser/Thr_kinase_AS"/>
</dbReference>
<dbReference type="PROSITE" id="PS50011">
    <property type="entry name" value="PROTEIN_KINASE_DOM"/>
    <property type="match status" value="1"/>
</dbReference>
<dbReference type="InterPro" id="IPR000719">
    <property type="entry name" value="Prot_kinase_dom"/>
</dbReference>
<evidence type="ECO:0000259" key="11">
    <source>
        <dbReference type="PROSITE" id="PS51007"/>
    </source>
</evidence>
<dbReference type="InterPro" id="IPR036909">
    <property type="entry name" value="Cyt_c-like_dom_sf"/>
</dbReference>
<dbReference type="GO" id="GO:0046872">
    <property type="term" value="F:metal ion binding"/>
    <property type="evidence" value="ECO:0007669"/>
    <property type="project" value="UniProtKB-KW"/>
</dbReference>
<dbReference type="Gene3D" id="1.10.510.10">
    <property type="entry name" value="Transferase(Phosphotransferase) domain 1"/>
    <property type="match status" value="1"/>
</dbReference>
<evidence type="ECO:0000256" key="1">
    <source>
        <dbReference type="ARBA" id="ARBA00022617"/>
    </source>
</evidence>
<protein>
    <submittedName>
        <fullName evidence="12">Uncharacterized protein</fullName>
    </submittedName>
</protein>
<feature type="region of interest" description="Disordered" evidence="8">
    <location>
        <begin position="457"/>
        <end position="494"/>
    </location>
</feature>
<evidence type="ECO:0000256" key="4">
    <source>
        <dbReference type="ARBA" id="ARBA00022840"/>
    </source>
</evidence>
<dbReference type="PROSITE" id="PS00107">
    <property type="entry name" value="PROTEIN_KINASE_ATP"/>
    <property type="match status" value="1"/>
</dbReference>
<dbReference type="PROSITE" id="PS00108">
    <property type="entry name" value="PROTEIN_KINASE_ST"/>
    <property type="match status" value="1"/>
</dbReference>
<dbReference type="Gene3D" id="1.10.760.10">
    <property type="entry name" value="Cytochrome c-like domain"/>
    <property type="match status" value="1"/>
</dbReference>
<dbReference type="SUPFAM" id="SSF46626">
    <property type="entry name" value="Cytochrome c"/>
    <property type="match status" value="1"/>
</dbReference>
<keyword evidence="1 6" id="KW-0349">Heme</keyword>
<feature type="transmembrane region" description="Helical" evidence="9">
    <location>
        <begin position="410"/>
        <end position="433"/>
    </location>
</feature>
<accession>A0A520X7N1</accession>
<evidence type="ECO:0000259" key="10">
    <source>
        <dbReference type="PROSITE" id="PS50011"/>
    </source>
</evidence>
<dbReference type="PANTHER" id="PTHR44167">
    <property type="entry name" value="OVARIAN-SPECIFIC SERINE/THREONINE-PROTEIN KINASE LOK-RELATED"/>
    <property type="match status" value="1"/>
</dbReference>
<evidence type="ECO:0000256" key="7">
    <source>
        <dbReference type="PROSITE-ProRule" id="PRU10141"/>
    </source>
</evidence>
<dbReference type="InterPro" id="IPR009056">
    <property type="entry name" value="Cyt_c-like_dom"/>
</dbReference>
<dbReference type="SMART" id="SM00220">
    <property type="entry name" value="S_TKc"/>
    <property type="match status" value="1"/>
</dbReference>
<dbReference type="SUPFAM" id="SSF56112">
    <property type="entry name" value="Protein kinase-like (PK-like)"/>
    <property type="match status" value="1"/>
</dbReference>
<name>A0A520X7N1_9DELT</name>
<dbReference type="EMBL" id="SHMQ01000043">
    <property type="protein sequence ID" value="RZV37166.1"/>
    <property type="molecule type" value="Genomic_DNA"/>
</dbReference>
<dbReference type="GO" id="GO:0004672">
    <property type="term" value="F:protein kinase activity"/>
    <property type="evidence" value="ECO:0007669"/>
    <property type="project" value="InterPro"/>
</dbReference>
<feature type="compositionally biased region" description="Polar residues" evidence="8">
    <location>
        <begin position="484"/>
        <end position="494"/>
    </location>
</feature>
<dbReference type="CDD" id="cd14014">
    <property type="entry name" value="STKc_PknB_like"/>
    <property type="match status" value="1"/>
</dbReference>
<sequence length="608" mass="67499">MKDCPYCSSVIPDNAEKCPVCGGDISAALGESYSCTPLDSGSIVFLKYKIEKVLGQGGFGITYLAYDEKLERKVAIKEYFPDGIAVRTGSKVTIPPTRDNEENIENFKNEAKSIAKLKNPWIVDVYDVIEENGTVYIVMEYIEGTSLLSLLGKVKENEAVKYIKQIAKAVGIIHAAGMLHQDIKPENIIVKTGEDIKIIDFGSSRVFTADKTKTYEKILTPGYAPLEQYGGKGKRGEYTDVYAICATLYALLKGFPPPEATELAGGIGIDFTGISVGLKDILNKGLTVKIPERIKNTEELLKLLDGLEKSEVLVGQELNIPEIQNTPDADSQFKHREDKQAIVFEQSKNIPPENIRTDYEESSNFSEVKNNRYLNNKTDANKNAESANVNFNANSNVNYNNYGSKNKINLYILAAAIIFFASILAAAGYFFYFRYLSYGKKHKSVNSGKSIALKKLLKSKKHSKNNHKNSKNKNKITGKKHVNKTSNNTYILPTPNQNTAVHHYRYYRKTVPKTAPRFRPIPQPQPQSQASVFSGPGYEDFDMSGCFYCHVILGKGKQGGYSLSHIGSQLSYAQIENQITHPSSSMPPNPNMPAEEVAQIAGWLESLK</sequence>
<dbReference type="PANTHER" id="PTHR44167:SF24">
    <property type="entry name" value="SERINE_THREONINE-PROTEIN KINASE CHK2"/>
    <property type="match status" value="1"/>
</dbReference>
<dbReference type="PROSITE" id="PS51007">
    <property type="entry name" value="CYTC"/>
    <property type="match status" value="1"/>
</dbReference>
<evidence type="ECO:0000313" key="12">
    <source>
        <dbReference type="EMBL" id="RZV37166.1"/>
    </source>
</evidence>
<comment type="caution">
    <text evidence="12">The sequence shown here is derived from an EMBL/GenBank/DDBJ whole genome shotgun (WGS) entry which is preliminary data.</text>
</comment>
<dbReference type="GO" id="GO:0020037">
    <property type="term" value="F:heme binding"/>
    <property type="evidence" value="ECO:0007669"/>
    <property type="project" value="InterPro"/>
</dbReference>
<feature type="compositionally biased region" description="Basic residues" evidence="8">
    <location>
        <begin position="457"/>
        <end position="483"/>
    </location>
</feature>
<keyword evidence="9" id="KW-1133">Transmembrane helix</keyword>
<evidence type="ECO:0000256" key="9">
    <source>
        <dbReference type="SAM" id="Phobius"/>
    </source>
</evidence>
<dbReference type="InterPro" id="IPR017441">
    <property type="entry name" value="Protein_kinase_ATP_BS"/>
</dbReference>
<keyword evidence="9" id="KW-0812">Transmembrane</keyword>
<dbReference type="InterPro" id="IPR011009">
    <property type="entry name" value="Kinase-like_dom_sf"/>
</dbReference>
<dbReference type="Proteomes" id="UP000322454">
    <property type="component" value="Unassembled WGS sequence"/>
</dbReference>
<feature type="domain" description="Cytochrome c" evidence="11">
    <location>
        <begin position="532"/>
        <end position="608"/>
    </location>
</feature>